<dbReference type="STRING" id="765911.Thivi_0707"/>
<dbReference type="SUPFAM" id="SSF82866">
    <property type="entry name" value="Multidrug efflux transporter AcrB transmembrane domain"/>
    <property type="match status" value="2"/>
</dbReference>
<evidence type="ECO:0000313" key="3">
    <source>
        <dbReference type="EMBL" id="AFL72761.1"/>
    </source>
</evidence>
<feature type="transmembrane region" description="Helical" evidence="1">
    <location>
        <begin position="519"/>
        <end position="540"/>
    </location>
</feature>
<feature type="transmembrane region" description="Helical" evidence="1">
    <location>
        <begin position="976"/>
        <end position="1002"/>
    </location>
</feature>
<feature type="transmembrane region" description="Helical" evidence="1">
    <location>
        <begin position="872"/>
        <end position="892"/>
    </location>
</feature>
<feature type="transmembrane region" description="Helical" evidence="1">
    <location>
        <begin position="358"/>
        <end position="378"/>
    </location>
</feature>
<dbReference type="PANTHER" id="PTHR32063:SF77">
    <property type="entry name" value="ACR FAMILY TRANSPORT PROTEIN"/>
    <property type="match status" value="1"/>
</dbReference>
<accession>I3Y6Z3</accession>
<keyword evidence="1" id="KW-0812">Transmembrane</keyword>
<evidence type="ECO:0000256" key="1">
    <source>
        <dbReference type="SAM" id="Phobius"/>
    </source>
</evidence>
<dbReference type="Gene3D" id="3.30.2090.10">
    <property type="entry name" value="Multidrug efflux transporter AcrB TolC docking domain, DN and DC subdomains"/>
    <property type="match status" value="2"/>
</dbReference>
<dbReference type="PROSITE" id="PS50156">
    <property type="entry name" value="SSD"/>
    <property type="match status" value="1"/>
</dbReference>
<name>I3Y6Z3_THIV6</name>
<dbReference type="Pfam" id="PF00873">
    <property type="entry name" value="ACR_tran"/>
    <property type="match status" value="1"/>
</dbReference>
<keyword evidence="1" id="KW-0472">Membrane</keyword>
<feature type="transmembrane region" description="Helical" evidence="1">
    <location>
        <begin position="429"/>
        <end position="449"/>
    </location>
</feature>
<dbReference type="PANTHER" id="PTHR32063">
    <property type="match status" value="1"/>
</dbReference>
<dbReference type="AlphaFoldDB" id="I3Y6Z3"/>
<protein>
    <submittedName>
        <fullName evidence="3">Cation/multidrug efflux pump</fullName>
    </submittedName>
</protein>
<dbReference type="Gene3D" id="3.30.70.1320">
    <property type="entry name" value="Multidrug efflux transporter AcrB pore domain like"/>
    <property type="match status" value="1"/>
</dbReference>
<dbReference type="KEGG" id="tvi:Thivi_0707"/>
<dbReference type="HOGENOM" id="CLU_002755_1_2_6"/>
<feature type="transmembrane region" description="Helical" evidence="1">
    <location>
        <begin position="461"/>
        <end position="480"/>
    </location>
</feature>
<keyword evidence="4" id="KW-1185">Reference proteome</keyword>
<dbReference type="RefSeq" id="WP_014777255.1">
    <property type="nucleotide sequence ID" value="NC_018012.1"/>
</dbReference>
<organism evidence="3 4">
    <name type="scientific">Thiocystis violascens (strain ATCC 17096 / DSM 198 / 6111)</name>
    <name type="common">Chromatium violascens</name>
    <dbReference type="NCBI Taxonomy" id="765911"/>
    <lineage>
        <taxon>Bacteria</taxon>
        <taxon>Pseudomonadati</taxon>
        <taxon>Pseudomonadota</taxon>
        <taxon>Gammaproteobacteria</taxon>
        <taxon>Chromatiales</taxon>
        <taxon>Chromatiaceae</taxon>
        <taxon>Thiocystis</taxon>
    </lineage>
</organism>
<dbReference type="Proteomes" id="UP000006062">
    <property type="component" value="Chromosome"/>
</dbReference>
<feature type="domain" description="SSD" evidence="2">
    <location>
        <begin position="366"/>
        <end position="486"/>
    </location>
</feature>
<dbReference type="Gene3D" id="3.30.70.1430">
    <property type="entry name" value="Multidrug efflux transporter AcrB pore domain"/>
    <property type="match status" value="2"/>
</dbReference>
<dbReference type="eggNOG" id="COG0841">
    <property type="taxonomic scope" value="Bacteria"/>
</dbReference>
<evidence type="ECO:0000259" key="2">
    <source>
        <dbReference type="PROSITE" id="PS50156"/>
    </source>
</evidence>
<dbReference type="GO" id="GO:0005886">
    <property type="term" value="C:plasma membrane"/>
    <property type="evidence" value="ECO:0007669"/>
    <property type="project" value="TreeGrafter"/>
</dbReference>
<feature type="transmembrane region" description="Helical" evidence="1">
    <location>
        <begin position="842"/>
        <end position="865"/>
    </location>
</feature>
<feature type="transmembrane region" description="Helical" evidence="1">
    <location>
        <begin position="335"/>
        <end position="351"/>
    </location>
</feature>
<dbReference type="InterPro" id="IPR027463">
    <property type="entry name" value="AcrB_DN_DC_subdom"/>
</dbReference>
<dbReference type="Gene3D" id="3.30.70.1440">
    <property type="entry name" value="Multidrug efflux transporter AcrB pore domain"/>
    <property type="match status" value="1"/>
</dbReference>
<dbReference type="InterPro" id="IPR000731">
    <property type="entry name" value="SSD"/>
</dbReference>
<dbReference type="SUPFAM" id="SSF82693">
    <property type="entry name" value="Multidrug efflux transporter AcrB pore domain, PN1, PN2, PC1 and PC2 subdomains"/>
    <property type="match status" value="3"/>
</dbReference>
<dbReference type="GO" id="GO:0042910">
    <property type="term" value="F:xenobiotic transmembrane transporter activity"/>
    <property type="evidence" value="ECO:0007669"/>
    <property type="project" value="TreeGrafter"/>
</dbReference>
<proteinExistence type="predicted"/>
<feature type="transmembrane region" description="Helical" evidence="1">
    <location>
        <begin position="944"/>
        <end position="964"/>
    </location>
</feature>
<keyword evidence="1" id="KW-1133">Transmembrane helix</keyword>
<dbReference type="Gene3D" id="1.20.1640.10">
    <property type="entry name" value="Multidrug efflux transporter AcrB transmembrane domain"/>
    <property type="match status" value="2"/>
</dbReference>
<dbReference type="OrthoDB" id="9758297at2"/>
<reference evidence="3 4" key="1">
    <citation type="submission" date="2012-06" db="EMBL/GenBank/DDBJ databases">
        <title>Complete sequence of Thiocystis violascens DSM 198.</title>
        <authorList>
            <consortium name="US DOE Joint Genome Institute"/>
            <person name="Lucas S."/>
            <person name="Han J."/>
            <person name="Lapidus A."/>
            <person name="Cheng J.-F."/>
            <person name="Goodwin L."/>
            <person name="Pitluck S."/>
            <person name="Peters L."/>
            <person name="Ovchinnikova G."/>
            <person name="Teshima H."/>
            <person name="Detter J.C."/>
            <person name="Han C."/>
            <person name="Tapia R."/>
            <person name="Land M."/>
            <person name="Hauser L."/>
            <person name="Kyrpides N."/>
            <person name="Ivanova N."/>
            <person name="Pagani I."/>
            <person name="Vogl K."/>
            <person name="Liu Z."/>
            <person name="Frigaard N.-U."/>
            <person name="Bryant D."/>
            <person name="Woyke T."/>
        </authorList>
    </citation>
    <scope>NUCLEOTIDE SEQUENCE [LARGE SCALE GENOMIC DNA]</scope>
    <source>
        <strain evidence="4">ATCC 17096 / DSM 198 / 6111</strain>
    </source>
</reference>
<evidence type="ECO:0000313" key="4">
    <source>
        <dbReference type="Proteomes" id="UP000006062"/>
    </source>
</evidence>
<sequence>MNVSTWSIRNPVPAILLFGLLTLLGFMGFRALGIQNFPDIELPTVTVTARLEGADPTQLETEVARKIEDQVATLGGVQHIRTTLNDSSATLRIEFDIDIPIETALNDVRNAVDSVRAELPQDMTDPVVSKVTTAGGAILTFTVASERLDEEALSWFVDNEIGKALLAVQGVGAVKRVGGVDREVAVDLDPTRMAALGVTAADISARLKQIQQDASGGRGDIGAGVQSVRTLGAVHDIAEIAALDIPLTGGHSVRLDRIAHVHDSIAERTAYALLDGQPVVGFSVTRLKGASEVAVAADVRQAVQALGERFTQVRIEEAYDTVAAVEDNFKGSMELLYEGAILAVLVVWWFLRDWRATLVAAAALPLSVIPTFAVIHWFGFSLNALTLLSLALVVGILVDDAIVEIENIVRHLRMGKGPIQAAIEAADEIGLAVIATSLTLIAVFLPTAFMGGVPGKFFREFGITAAVAVFFSLVVARMLTPMMSAYLLKSHDAGPDDGRLMRGYLVAARWCLRHRKTTLTAALLFFAGSLALVPLLPTGFMPAADRNQTAVKLELAPGSTLEETRRAAELARALLAPVADITRVFTTVGSVAGSGPFTEGGSSDVRKASLTILLKHRHDRPRKQSAIEQELRERLRELPGARISVGLGDVGERLQVVLAGDDPGLLDRTSQLVERDLRTLENIGNVTSNASLQRPEIHVDVDFARAADLGVTTAAMASAIRVATAGDFEVQLPKLNLPERQIPIRVRLAPELRGDLDALAQLRLPAWSGQVPLSAVAELRLGSGPAQIDRLDRNRNVTIDVELAGQTVGQALEQVDQLPSLQRLPPGISRPASGDAERMAEVFGGFGSAMLTGILFIYIVLVLLFHDFRQPATILAALPLSVGGAFAALLLTHNSFSLPSVIGLLMLMGIVTKNSILLVEYAVKARLEHGMERTAALLDACHKRARPILMTTIAMIAGMVPIALGLGAEPSFRSPMAIAVIGGLLTSTLLSLLVIPVVFTFVDDLVGLIRRAGNWMQRANHGHAAASSTP</sequence>
<feature type="transmembrane region" description="Helical" evidence="1">
    <location>
        <begin position="898"/>
        <end position="923"/>
    </location>
</feature>
<dbReference type="PRINTS" id="PR00702">
    <property type="entry name" value="ACRIFLAVINRP"/>
</dbReference>
<feature type="transmembrane region" description="Helical" evidence="1">
    <location>
        <begin position="384"/>
        <end position="409"/>
    </location>
</feature>
<dbReference type="InterPro" id="IPR001036">
    <property type="entry name" value="Acrflvin-R"/>
</dbReference>
<dbReference type="EMBL" id="CP003154">
    <property type="protein sequence ID" value="AFL72761.1"/>
    <property type="molecule type" value="Genomic_DNA"/>
</dbReference>
<dbReference type="SUPFAM" id="SSF82714">
    <property type="entry name" value="Multidrug efflux transporter AcrB TolC docking domain, DN and DC subdomains"/>
    <property type="match status" value="2"/>
</dbReference>
<gene>
    <name evidence="3" type="ordered locus">Thivi_0707</name>
</gene>